<comment type="caution">
    <text evidence="2">The sequence shown here is derived from an EMBL/GenBank/DDBJ whole genome shotgun (WGS) entry which is preliminary data.</text>
</comment>
<dbReference type="EMBL" id="JBBKAM010000002">
    <property type="protein sequence ID" value="MEJ8645289.1"/>
    <property type="molecule type" value="Genomic_DNA"/>
</dbReference>
<accession>A0ABU8UBL6</accession>
<dbReference type="Proteomes" id="UP001382904">
    <property type="component" value="Unassembled WGS sequence"/>
</dbReference>
<proteinExistence type="predicted"/>
<dbReference type="InterPro" id="IPR027417">
    <property type="entry name" value="P-loop_NTPase"/>
</dbReference>
<evidence type="ECO:0000313" key="3">
    <source>
        <dbReference type="Proteomes" id="UP001382904"/>
    </source>
</evidence>
<name>A0ABU8UBL6_9ACTN</name>
<dbReference type="Pfam" id="PF13481">
    <property type="entry name" value="AAA_25"/>
    <property type="match status" value="1"/>
</dbReference>
<evidence type="ECO:0000313" key="2">
    <source>
        <dbReference type="EMBL" id="MEJ8645289.1"/>
    </source>
</evidence>
<dbReference type="Gene3D" id="3.40.50.300">
    <property type="entry name" value="P-loop containing nucleotide triphosphate hydrolases"/>
    <property type="match status" value="1"/>
</dbReference>
<feature type="region of interest" description="Disordered" evidence="1">
    <location>
        <begin position="352"/>
        <end position="377"/>
    </location>
</feature>
<organism evidence="2 3">
    <name type="scientific">Streptomyces caledonius</name>
    <dbReference type="NCBI Taxonomy" id="3134107"/>
    <lineage>
        <taxon>Bacteria</taxon>
        <taxon>Bacillati</taxon>
        <taxon>Actinomycetota</taxon>
        <taxon>Actinomycetes</taxon>
        <taxon>Kitasatosporales</taxon>
        <taxon>Streptomycetaceae</taxon>
        <taxon>Streptomyces</taxon>
    </lineage>
</organism>
<evidence type="ECO:0000256" key="1">
    <source>
        <dbReference type="SAM" id="MobiDB-lite"/>
    </source>
</evidence>
<keyword evidence="3" id="KW-1185">Reference proteome</keyword>
<sequence>MTTFHVPDYPPDDDMWAGETGAPSGLRAIGSTSEEYLEARIKALEAELLDSDALDSIEPLDPIIADLLYRDTLTRVYGASGTFKSFMTLDFAGCVGTGTPWHGQAVHQGAVIYLVAEGMKGIRKRVRAWEQHYGRRMTGVKFLPRPVQAMDPEWLVLVELCRRLQPALVVIDTQARITVGIEENSNTEMGRVVHRMEELRGASQACALLVHHAGHDSDRGRGATAVKGALQTELGVERKGKGLCDTTITLKTGKQKDDEELGDIVFGLHQVALNGEFKEDGSPVTSIVLVPLDPVSVPQARTGQAGRIAEIAAALDAKDIPTSWGRDRLRKACSSIGITARNGVLDDVIKHRKERREGSENLSPNLSPPMPGTGQEE</sequence>
<dbReference type="SUPFAM" id="SSF52540">
    <property type="entry name" value="P-loop containing nucleoside triphosphate hydrolases"/>
    <property type="match status" value="1"/>
</dbReference>
<protein>
    <submittedName>
        <fullName evidence="2">AAA family ATPase</fullName>
    </submittedName>
</protein>
<gene>
    <name evidence="2" type="ORF">WKI68_36955</name>
</gene>
<reference evidence="2 3" key="1">
    <citation type="submission" date="2024-03" db="EMBL/GenBank/DDBJ databases">
        <title>Novel Streptomyces species of biotechnological and ecological value are a feature of Machair soil.</title>
        <authorList>
            <person name="Prole J.R."/>
            <person name="Goodfellow M."/>
            <person name="Allenby N."/>
            <person name="Ward A.C."/>
        </authorList>
    </citation>
    <scope>NUCLEOTIDE SEQUENCE [LARGE SCALE GENOMIC DNA]</scope>
    <source>
        <strain evidence="2 3">MS1.HAVA.3</strain>
    </source>
</reference>